<evidence type="ECO:0000256" key="4">
    <source>
        <dbReference type="ARBA" id="ARBA00023242"/>
    </source>
</evidence>
<dbReference type="Gene3D" id="3.30.1330.80">
    <property type="entry name" value="Hypothetical protein, similar to alpha- acetolactate decarboxylase, domain 2"/>
    <property type="match status" value="1"/>
</dbReference>
<organism evidence="8 9">
    <name type="scientific">Malus baccata</name>
    <name type="common">Siberian crab apple</name>
    <name type="synonym">Pyrus baccata</name>
    <dbReference type="NCBI Taxonomy" id="106549"/>
    <lineage>
        <taxon>Eukaryota</taxon>
        <taxon>Viridiplantae</taxon>
        <taxon>Streptophyta</taxon>
        <taxon>Embryophyta</taxon>
        <taxon>Tracheophyta</taxon>
        <taxon>Spermatophyta</taxon>
        <taxon>Magnoliopsida</taxon>
        <taxon>eudicotyledons</taxon>
        <taxon>Gunneridae</taxon>
        <taxon>Pentapetalae</taxon>
        <taxon>rosids</taxon>
        <taxon>fabids</taxon>
        <taxon>Rosales</taxon>
        <taxon>Rosaceae</taxon>
        <taxon>Amygdaloideae</taxon>
        <taxon>Maleae</taxon>
        <taxon>Malus</taxon>
    </lineage>
</organism>
<proteinExistence type="predicted"/>
<evidence type="ECO:0000256" key="3">
    <source>
        <dbReference type="ARBA" id="ARBA00023163"/>
    </source>
</evidence>
<dbReference type="STRING" id="106549.A0A540LLE8"/>
<comment type="subcellular location">
    <subcellularLocation>
        <location evidence="5">Nucleus</location>
    </subcellularLocation>
</comment>
<gene>
    <name evidence="8" type="ORF">C1H46_027173</name>
</gene>
<keyword evidence="2 5" id="KW-0238">DNA-binding</keyword>
<dbReference type="EMBL" id="VIEB01000542">
    <property type="protein sequence ID" value="TQD87274.1"/>
    <property type="molecule type" value="Genomic_DNA"/>
</dbReference>
<keyword evidence="9" id="KW-1185">Reference proteome</keyword>
<protein>
    <recommendedName>
        <fullName evidence="5">AT-hook motif nuclear-localized protein</fullName>
    </recommendedName>
</protein>
<evidence type="ECO:0000256" key="2">
    <source>
        <dbReference type="ARBA" id="ARBA00023125"/>
    </source>
</evidence>
<feature type="domain" description="PPC" evidence="7">
    <location>
        <begin position="122"/>
        <end position="260"/>
    </location>
</feature>
<comment type="caution">
    <text evidence="8">The sequence shown here is derived from an EMBL/GenBank/DDBJ whole genome shotgun (WGS) entry which is preliminary data.</text>
</comment>
<reference evidence="8 9" key="1">
    <citation type="journal article" date="2019" name="G3 (Bethesda)">
        <title>Sequencing of a Wild Apple (Malus baccata) Genome Unravels the Differences Between Cultivated and Wild Apple Species Regarding Disease Resistance and Cold Tolerance.</title>
        <authorList>
            <person name="Chen X."/>
        </authorList>
    </citation>
    <scope>NUCLEOTIDE SEQUENCE [LARGE SCALE GENOMIC DNA]</scope>
    <source>
        <strain evidence="9">cv. Shandingzi</strain>
        <tissue evidence="8">Leaves</tissue>
    </source>
</reference>
<evidence type="ECO:0000256" key="5">
    <source>
        <dbReference type="RuleBase" id="RU367031"/>
    </source>
</evidence>
<evidence type="ECO:0000256" key="6">
    <source>
        <dbReference type="SAM" id="MobiDB-lite"/>
    </source>
</evidence>
<keyword evidence="4 5" id="KW-0539">Nucleus</keyword>
<dbReference type="SUPFAM" id="SSF117856">
    <property type="entry name" value="AF0104/ALDC/Ptd012-like"/>
    <property type="match status" value="1"/>
</dbReference>
<evidence type="ECO:0000259" key="7">
    <source>
        <dbReference type="PROSITE" id="PS51742"/>
    </source>
</evidence>
<feature type="compositionally biased region" description="Basic residues" evidence="6">
    <location>
        <begin position="61"/>
        <end position="70"/>
    </location>
</feature>
<accession>A0A540LLE8</accession>
<keyword evidence="1 5" id="KW-0805">Transcription regulation</keyword>
<sequence>MASEGQGTIEIPSGLPTAAMEQMFEGPVGYQAFPNSMQAGTLPAMAPPPASGGANGASTSGKKKRGRPRKYGPYGTAPAAKKGSSPDGTVPPATGKCSSEQKGKAPMAEPIGEDWGSIETTLNNFTPYMITVNSGEDVAWKIAKTAQQKSGRGIIIMSATGMLKEVTLINPAHRISPIKQEGQFNIIQISGSFMMYDKKGTCSGGMSITLADSDGRSVEGSVGGSLIAATPVQVCIGSFTIGQQTITPQAVKVPTAPETT</sequence>
<comment type="domain">
    <text evidence="5">The PPC domain mediates interactions between AHL proteins.</text>
</comment>
<comment type="function">
    <text evidence="5">Transcription factor that specifically binds AT-rich DNA sequences related to the nuclear matrix attachment regions (MARs).</text>
</comment>
<feature type="region of interest" description="Disordered" evidence="6">
    <location>
        <begin position="40"/>
        <end position="111"/>
    </location>
</feature>
<dbReference type="PANTHER" id="PTHR31500">
    <property type="entry name" value="AT-HOOK MOTIF NUCLEAR-LOCALIZED PROTEIN 9"/>
    <property type="match status" value="1"/>
</dbReference>
<dbReference type="GO" id="GO:0003680">
    <property type="term" value="F:minor groove of adenine-thymine-rich DNA binding"/>
    <property type="evidence" value="ECO:0007669"/>
    <property type="project" value="UniProtKB-UniRule"/>
</dbReference>
<name>A0A540LLE8_MALBA</name>
<dbReference type="CDD" id="cd11378">
    <property type="entry name" value="DUF296"/>
    <property type="match status" value="1"/>
</dbReference>
<dbReference type="AlphaFoldDB" id="A0A540LLE8"/>
<dbReference type="GO" id="GO:0005634">
    <property type="term" value="C:nucleus"/>
    <property type="evidence" value="ECO:0007669"/>
    <property type="project" value="UniProtKB-SubCell"/>
</dbReference>
<dbReference type="PROSITE" id="PS51742">
    <property type="entry name" value="PPC"/>
    <property type="match status" value="1"/>
</dbReference>
<dbReference type="InterPro" id="IPR039605">
    <property type="entry name" value="AHL"/>
</dbReference>
<evidence type="ECO:0000313" key="8">
    <source>
        <dbReference type="EMBL" id="TQD87274.1"/>
    </source>
</evidence>
<dbReference type="Pfam" id="PF03479">
    <property type="entry name" value="PCC"/>
    <property type="match status" value="1"/>
</dbReference>
<dbReference type="PANTHER" id="PTHR31500:SF20">
    <property type="entry name" value="AT-HOOK MOTIF NUCLEAR-LOCALIZED PROTEIN"/>
    <property type="match status" value="1"/>
</dbReference>
<dbReference type="InterPro" id="IPR005175">
    <property type="entry name" value="PPC_dom"/>
</dbReference>
<keyword evidence="3 5" id="KW-0804">Transcription</keyword>
<evidence type="ECO:0000256" key="1">
    <source>
        <dbReference type="ARBA" id="ARBA00023015"/>
    </source>
</evidence>
<evidence type="ECO:0000313" key="9">
    <source>
        <dbReference type="Proteomes" id="UP000315295"/>
    </source>
</evidence>
<dbReference type="Proteomes" id="UP000315295">
    <property type="component" value="Unassembled WGS sequence"/>
</dbReference>